<evidence type="ECO:0000259" key="11">
    <source>
        <dbReference type="PROSITE" id="PS01124"/>
    </source>
</evidence>
<dbReference type="Proteomes" id="UP000886860">
    <property type="component" value="Unassembled WGS sequence"/>
</dbReference>
<dbReference type="SMART" id="SM00448">
    <property type="entry name" value="REC"/>
    <property type="match status" value="1"/>
</dbReference>
<dbReference type="PROSITE" id="PS00041">
    <property type="entry name" value="HTH_ARAC_FAMILY_1"/>
    <property type="match status" value="1"/>
</dbReference>
<organism evidence="13 14">
    <name type="scientific">Candidatus Caccovicinus merdipullorum</name>
    <dbReference type="NCBI Taxonomy" id="2840724"/>
    <lineage>
        <taxon>Bacteria</taxon>
        <taxon>Bacillati</taxon>
        <taxon>Bacillota</taxon>
        <taxon>Clostridia</taxon>
        <taxon>Eubacteriales</taxon>
        <taxon>Candidatus Caccovicinus</taxon>
    </lineage>
</organism>
<dbReference type="Pfam" id="PF12833">
    <property type="entry name" value="HTH_18"/>
    <property type="match status" value="1"/>
</dbReference>
<evidence type="ECO:0000256" key="9">
    <source>
        <dbReference type="ARBA" id="ARBA00024867"/>
    </source>
</evidence>
<dbReference type="GO" id="GO:0005737">
    <property type="term" value="C:cytoplasm"/>
    <property type="evidence" value="ECO:0007669"/>
    <property type="project" value="UniProtKB-SubCell"/>
</dbReference>
<dbReference type="CDD" id="cd17536">
    <property type="entry name" value="REC_YesN-like"/>
    <property type="match status" value="1"/>
</dbReference>
<dbReference type="InterPro" id="IPR009057">
    <property type="entry name" value="Homeodomain-like_sf"/>
</dbReference>
<keyword evidence="3" id="KW-0963">Cytoplasm</keyword>
<dbReference type="Pfam" id="PF00072">
    <property type="entry name" value="Response_reg"/>
    <property type="match status" value="1"/>
</dbReference>
<dbReference type="PROSITE" id="PS01124">
    <property type="entry name" value="HTH_ARAC_FAMILY_2"/>
    <property type="match status" value="1"/>
</dbReference>
<dbReference type="InterPro" id="IPR018060">
    <property type="entry name" value="HTH_AraC"/>
</dbReference>
<evidence type="ECO:0000256" key="2">
    <source>
        <dbReference type="ARBA" id="ARBA00018672"/>
    </source>
</evidence>
<dbReference type="InterPro" id="IPR011006">
    <property type="entry name" value="CheY-like_superfamily"/>
</dbReference>
<comment type="subcellular location">
    <subcellularLocation>
        <location evidence="1">Cytoplasm</location>
    </subcellularLocation>
</comment>
<evidence type="ECO:0000313" key="13">
    <source>
        <dbReference type="EMBL" id="HIT41373.1"/>
    </source>
</evidence>
<feature type="modified residue" description="4-aspartylphosphate" evidence="10">
    <location>
        <position position="61"/>
    </location>
</feature>
<dbReference type="PROSITE" id="PS50110">
    <property type="entry name" value="RESPONSE_REGULATORY"/>
    <property type="match status" value="1"/>
</dbReference>
<evidence type="ECO:0000256" key="4">
    <source>
        <dbReference type="ARBA" id="ARBA00022553"/>
    </source>
</evidence>
<feature type="domain" description="HTH araC/xylS-type" evidence="11">
    <location>
        <begin position="432"/>
        <end position="530"/>
    </location>
</feature>
<keyword evidence="8" id="KW-0804">Transcription</keyword>
<name>A0A9D1GHT6_9FIRM</name>
<evidence type="ECO:0000256" key="3">
    <source>
        <dbReference type="ARBA" id="ARBA00022490"/>
    </source>
</evidence>
<evidence type="ECO:0000313" key="14">
    <source>
        <dbReference type="Proteomes" id="UP000886860"/>
    </source>
</evidence>
<dbReference type="EMBL" id="DVKS01000073">
    <property type="protein sequence ID" value="HIT41373.1"/>
    <property type="molecule type" value="Genomic_DNA"/>
</dbReference>
<dbReference type="GO" id="GO:0003700">
    <property type="term" value="F:DNA-binding transcription factor activity"/>
    <property type="evidence" value="ECO:0007669"/>
    <property type="project" value="InterPro"/>
</dbReference>
<dbReference type="Gene3D" id="1.10.10.60">
    <property type="entry name" value="Homeodomain-like"/>
    <property type="match status" value="2"/>
</dbReference>
<dbReference type="Gene3D" id="3.40.50.2300">
    <property type="match status" value="1"/>
</dbReference>
<keyword evidence="7" id="KW-0238">DNA-binding</keyword>
<evidence type="ECO:0000256" key="6">
    <source>
        <dbReference type="ARBA" id="ARBA00023015"/>
    </source>
</evidence>
<dbReference type="SMART" id="SM00342">
    <property type="entry name" value="HTH_ARAC"/>
    <property type="match status" value="1"/>
</dbReference>
<feature type="domain" description="Response regulatory" evidence="12">
    <location>
        <begin position="9"/>
        <end position="126"/>
    </location>
</feature>
<evidence type="ECO:0000259" key="12">
    <source>
        <dbReference type="PROSITE" id="PS50110"/>
    </source>
</evidence>
<proteinExistence type="predicted"/>
<evidence type="ECO:0000256" key="8">
    <source>
        <dbReference type="ARBA" id="ARBA00023163"/>
    </source>
</evidence>
<dbReference type="SUPFAM" id="SSF46689">
    <property type="entry name" value="Homeodomain-like"/>
    <property type="match status" value="2"/>
</dbReference>
<dbReference type="Pfam" id="PF17853">
    <property type="entry name" value="GGDEF_2"/>
    <property type="match status" value="1"/>
</dbReference>
<dbReference type="PRINTS" id="PR00032">
    <property type="entry name" value="HTHARAC"/>
</dbReference>
<dbReference type="PANTHER" id="PTHR42713:SF3">
    <property type="entry name" value="TRANSCRIPTIONAL REGULATORY PROTEIN HPTR"/>
    <property type="match status" value="1"/>
</dbReference>
<dbReference type="SUPFAM" id="SSF52172">
    <property type="entry name" value="CheY-like"/>
    <property type="match status" value="1"/>
</dbReference>
<sequence length="532" mass="61194">MKPNTVGFTAVLADDEELILKRLEESVNWEELNIRLVSLAQNGKQALEAILTFKPDLAVIDIRMPEISGLEVIQRSRNAGIQTDFIILSGYDDFSYAQEAIRYGARAYLLKPVNSSELYDEIYRICLEHSRRKGPRISRLYQNKLNVSFFNKLIDSKILEPGIIQQILSSTELNISDSPCYVCVIQFDDDIPKKKPPLSADELTAALDRHFAHEKHVFWNYNARQVVGIFNISSTLPFQNAMGCLEVIRSLNLSPPVIGIGDTVSGLMECPYSYNRALTAMTYQLYDDTSRIFTSESICTIPPTLKLSDIDYLPLIQFIVKKDLEGIRTYCNDFMNRLLYVPAPPPNYVFSFCYALFHQVEKEFSDFSHNEITEIATAQDLYRFRKLSQIRRWLIDSFCQLSEFIDAVYGYATPKYSQAQKTAVESDDDLIRSAKEFIHSNITNHIKIEDIARHVHLSPSYFAIYFKNKTDVNLRDYLLAEKMEYARRALMNPDTSIRDVAYDVGYGDYRSFSRAFKNVHGITPSDFQSKYR</sequence>
<dbReference type="InterPro" id="IPR018062">
    <property type="entry name" value="HTH_AraC-typ_CS"/>
</dbReference>
<reference evidence="13" key="2">
    <citation type="journal article" date="2021" name="PeerJ">
        <title>Extensive microbial diversity within the chicken gut microbiome revealed by metagenomics and culture.</title>
        <authorList>
            <person name="Gilroy R."/>
            <person name="Ravi A."/>
            <person name="Getino M."/>
            <person name="Pursley I."/>
            <person name="Horton D.L."/>
            <person name="Alikhan N.F."/>
            <person name="Baker D."/>
            <person name="Gharbi K."/>
            <person name="Hall N."/>
            <person name="Watson M."/>
            <person name="Adriaenssens E.M."/>
            <person name="Foster-Nyarko E."/>
            <person name="Jarju S."/>
            <person name="Secka A."/>
            <person name="Antonio M."/>
            <person name="Oren A."/>
            <person name="Chaudhuri R.R."/>
            <person name="La Ragione R."/>
            <person name="Hildebrand F."/>
            <person name="Pallen M.J."/>
        </authorList>
    </citation>
    <scope>NUCLEOTIDE SEQUENCE</scope>
    <source>
        <strain evidence="13">CHK123-3438</strain>
    </source>
</reference>
<protein>
    <recommendedName>
        <fullName evidence="2">Stage 0 sporulation protein A homolog</fullName>
    </recommendedName>
</protein>
<reference evidence="13" key="1">
    <citation type="submission" date="2020-10" db="EMBL/GenBank/DDBJ databases">
        <authorList>
            <person name="Gilroy R."/>
        </authorList>
    </citation>
    <scope>NUCLEOTIDE SEQUENCE</scope>
    <source>
        <strain evidence="13">CHK123-3438</strain>
    </source>
</reference>
<evidence type="ECO:0000256" key="10">
    <source>
        <dbReference type="PROSITE-ProRule" id="PRU00169"/>
    </source>
</evidence>
<keyword evidence="4 10" id="KW-0597">Phosphoprotein</keyword>
<evidence type="ECO:0000256" key="5">
    <source>
        <dbReference type="ARBA" id="ARBA00023012"/>
    </source>
</evidence>
<keyword evidence="6" id="KW-0805">Transcription regulation</keyword>
<dbReference type="GO" id="GO:0000160">
    <property type="term" value="P:phosphorelay signal transduction system"/>
    <property type="evidence" value="ECO:0007669"/>
    <property type="project" value="UniProtKB-KW"/>
</dbReference>
<dbReference type="GO" id="GO:0043565">
    <property type="term" value="F:sequence-specific DNA binding"/>
    <property type="evidence" value="ECO:0007669"/>
    <property type="project" value="InterPro"/>
</dbReference>
<dbReference type="InterPro" id="IPR051552">
    <property type="entry name" value="HptR"/>
</dbReference>
<dbReference type="PANTHER" id="PTHR42713">
    <property type="entry name" value="HISTIDINE KINASE-RELATED"/>
    <property type="match status" value="1"/>
</dbReference>
<accession>A0A9D1GHT6</accession>
<dbReference type="InterPro" id="IPR041522">
    <property type="entry name" value="CdaR_GGDEF"/>
</dbReference>
<keyword evidence="5" id="KW-0902">Two-component regulatory system</keyword>
<dbReference type="InterPro" id="IPR020449">
    <property type="entry name" value="Tscrpt_reg_AraC-type_HTH"/>
</dbReference>
<gene>
    <name evidence="13" type="ORF">IAB60_04585</name>
</gene>
<evidence type="ECO:0000256" key="1">
    <source>
        <dbReference type="ARBA" id="ARBA00004496"/>
    </source>
</evidence>
<dbReference type="InterPro" id="IPR001789">
    <property type="entry name" value="Sig_transdc_resp-reg_receiver"/>
</dbReference>
<comment type="function">
    <text evidence="9">May play the central regulatory role in sporulation. It may be an element of the effector pathway responsible for the activation of sporulation genes in response to nutritional stress. Spo0A may act in concert with spo0H (a sigma factor) to control the expression of some genes that are critical to the sporulation process.</text>
</comment>
<dbReference type="AlphaFoldDB" id="A0A9D1GHT6"/>
<comment type="caution">
    <text evidence="13">The sequence shown here is derived from an EMBL/GenBank/DDBJ whole genome shotgun (WGS) entry which is preliminary data.</text>
</comment>
<evidence type="ECO:0000256" key="7">
    <source>
        <dbReference type="ARBA" id="ARBA00023125"/>
    </source>
</evidence>